<feature type="transmembrane region" description="Helical" evidence="6">
    <location>
        <begin position="159"/>
        <end position="178"/>
    </location>
</feature>
<dbReference type="PANTHER" id="PTHR23513">
    <property type="entry name" value="INTEGRAL MEMBRANE EFFLUX PROTEIN-RELATED"/>
    <property type="match status" value="1"/>
</dbReference>
<reference evidence="7" key="1">
    <citation type="submission" date="2022-06" db="EMBL/GenBank/DDBJ databases">
        <title>Sequencing the genomes of 1000 actinobacteria strains.</title>
        <authorList>
            <person name="Klenk H.-P."/>
        </authorList>
    </citation>
    <scope>NUCLEOTIDE SEQUENCE</scope>
    <source>
        <strain evidence="7">DSM 46694</strain>
    </source>
</reference>
<feature type="transmembrane region" description="Helical" evidence="6">
    <location>
        <begin position="66"/>
        <end position="86"/>
    </location>
</feature>
<dbReference type="InterPro" id="IPR011701">
    <property type="entry name" value="MFS"/>
</dbReference>
<dbReference type="PANTHER" id="PTHR23513:SF11">
    <property type="entry name" value="STAPHYLOFERRIN A TRANSPORTER"/>
    <property type="match status" value="1"/>
</dbReference>
<dbReference type="Pfam" id="PF07690">
    <property type="entry name" value="MFS_1"/>
    <property type="match status" value="1"/>
</dbReference>
<organism evidence="7 8">
    <name type="scientific">Nonomuraea thailandensis</name>
    <dbReference type="NCBI Taxonomy" id="1188745"/>
    <lineage>
        <taxon>Bacteria</taxon>
        <taxon>Bacillati</taxon>
        <taxon>Actinomycetota</taxon>
        <taxon>Actinomycetes</taxon>
        <taxon>Streptosporangiales</taxon>
        <taxon>Streptosporangiaceae</taxon>
        <taxon>Nonomuraea</taxon>
    </lineage>
</organism>
<protein>
    <submittedName>
        <fullName evidence="7">MFS family permease</fullName>
    </submittedName>
</protein>
<feature type="transmembrane region" description="Helical" evidence="6">
    <location>
        <begin position="131"/>
        <end position="153"/>
    </location>
</feature>
<dbReference type="SUPFAM" id="SSF103473">
    <property type="entry name" value="MFS general substrate transporter"/>
    <property type="match status" value="1"/>
</dbReference>
<evidence type="ECO:0000256" key="2">
    <source>
        <dbReference type="ARBA" id="ARBA00022475"/>
    </source>
</evidence>
<gene>
    <name evidence="7" type="ORF">HD597_000113</name>
</gene>
<dbReference type="CDD" id="cd06173">
    <property type="entry name" value="MFS_MefA_like"/>
    <property type="match status" value="1"/>
</dbReference>
<evidence type="ECO:0000256" key="4">
    <source>
        <dbReference type="ARBA" id="ARBA00022989"/>
    </source>
</evidence>
<keyword evidence="3 6" id="KW-0812">Transmembrane</keyword>
<name>A0A9X2JXU2_9ACTN</name>
<dbReference type="AlphaFoldDB" id="A0A9X2JXU2"/>
<dbReference type="InterPro" id="IPR036259">
    <property type="entry name" value="MFS_trans_sf"/>
</dbReference>
<comment type="caution">
    <text evidence="7">The sequence shown here is derived from an EMBL/GenBank/DDBJ whole genome shotgun (WGS) entry which is preliminary data.</text>
</comment>
<accession>A0A9X2JXU2</accession>
<feature type="transmembrane region" description="Helical" evidence="6">
    <location>
        <begin position="215"/>
        <end position="234"/>
    </location>
</feature>
<dbReference type="GO" id="GO:0005886">
    <property type="term" value="C:plasma membrane"/>
    <property type="evidence" value="ECO:0007669"/>
    <property type="project" value="UniProtKB-SubCell"/>
</dbReference>
<dbReference type="EMBL" id="JAMZEB010000001">
    <property type="protein sequence ID" value="MCP2353093.1"/>
    <property type="molecule type" value="Genomic_DNA"/>
</dbReference>
<evidence type="ECO:0000256" key="6">
    <source>
        <dbReference type="SAM" id="Phobius"/>
    </source>
</evidence>
<feature type="transmembrane region" description="Helical" evidence="6">
    <location>
        <begin position="92"/>
        <end position="110"/>
    </location>
</feature>
<keyword evidence="8" id="KW-1185">Reference proteome</keyword>
<keyword evidence="4 6" id="KW-1133">Transmembrane helix</keyword>
<dbReference type="RefSeq" id="WP_253739503.1">
    <property type="nucleotide sequence ID" value="NZ_BAABKA010000061.1"/>
</dbReference>
<proteinExistence type="predicted"/>
<feature type="transmembrane region" description="Helical" evidence="6">
    <location>
        <begin position="246"/>
        <end position="267"/>
    </location>
</feature>
<comment type="subcellular location">
    <subcellularLocation>
        <location evidence="1">Cell membrane</location>
        <topology evidence="1">Multi-pass membrane protein</topology>
    </subcellularLocation>
</comment>
<feature type="transmembrane region" description="Helical" evidence="6">
    <location>
        <begin position="336"/>
        <end position="356"/>
    </location>
</feature>
<dbReference type="Proteomes" id="UP001139648">
    <property type="component" value="Unassembled WGS sequence"/>
</dbReference>
<feature type="transmembrane region" description="Helical" evidence="6">
    <location>
        <begin position="35"/>
        <end position="54"/>
    </location>
</feature>
<evidence type="ECO:0000313" key="7">
    <source>
        <dbReference type="EMBL" id="MCP2353093.1"/>
    </source>
</evidence>
<keyword evidence="5 6" id="KW-0472">Membrane</keyword>
<evidence type="ECO:0000256" key="3">
    <source>
        <dbReference type="ARBA" id="ARBA00022692"/>
    </source>
</evidence>
<feature type="transmembrane region" description="Helical" evidence="6">
    <location>
        <begin position="297"/>
        <end position="315"/>
    </location>
</feature>
<dbReference type="GO" id="GO:0022857">
    <property type="term" value="F:transmembrane transporter activity"/>
    <property type="evidence" value="ECO:0007669"/>
    <property type="project" value="InterPro"/>
</dbReference>
<evidence type="ECO:0000256" key="1">
    <source>
        <dbReference type="ARBA" id="ARBA00004651"/>
    </source>
</evidence>
<feature type="transmembrane region" description="Helical" evidence="6">
    <location>
        <begin position="274"/>
        <end position="291"/>
    </location>
</feature>
<sequence length="404" mass="41050">MRRYTAARTVSVLGTTTAPAGLAFALLAHDGAGTTLGLVTTLSLLLYLAVTPIAGVLADRLPRRRVIVASQLVAGLSQSLSGALVLTGTATTWTLGGLAALTTAAAAFFQPAAKGMLATIVAPDTLVQANALLQIAGSLVAIIAPATAGLVIASGSPGWILGCNGAAYLLSSALFLTVHHPDTPTPAQRHGIGRELLEGLSAFANRRWLRVLTSLHALTTACWSAGFTVLGPLFALRHLQDGALSWGLIGSAFGAGLIIGSLTALLLPTTRMGMLLCAAALPEALLLASMAAAAPTWWLAIAGALAGAAGTLKLITYTSLQQRQIPHEQLSRVTATAALVGSALTPIFCAMAGPLADAIGERLVLAGCAAIAMSGVAAAFSVRDVRRLGAPASTDVQREEQPVL</sequence>
<evidence type="ECO:0000256" key="5">
    <source>
        <dbReference type="ARBA" id="ARBA00023136"/>
    </source>
</evidence>
<evidence type="ECO:0000313" key="8">
    <source>
        <dbReference type="Proteomes" id="UP001139648"/>
    </source>
</evidence>
<feature type="transmembrane region" description="Helical" evidence="6">
    <location>
        <begin position="362"/>
        <end position="382"/>
    </location>
</feature>
<dbReference type="Gene3D" id="1.20.1250.20">
    <property type="entry name" value="MFS general substrate transporter like domains"/>
    <property type="match status" value="1"/>
</dbReference>
<keyword evidence="2" id="KW-1003">Cell membrane</keyword>